<name>A0A4Y3R7K7_STRCI</name>
<comment type="caution">
    <text evidence="2">The sequence shown here is derived from an EMBL/GenBank/DDBJ whole genome shotgun (WGS) entry which is preliminary data.</text>
</comment>
<feature type="compositionally biased region" description="Gly residues" evidence="1">
    <location>
        <begin position="378"/>
        <end position="400"/>
    </location>
</feature>
<feature type="region of interest" description="Disordered" evidence="1">
    <location>
        <begin position="267"/>
        <end position="467"/>
    </location>
</feature>
<proteinExistence type="predicted"/>
<evidence type="ECO:0008006" key="4">
    <source>
        <dbReference type="Google" id="ProtNLM"/>
    </source>
</evidence>
<reference evidence="2 3" key="1">
    <citation type="submission" date="2019-06" db="EMBL/GenBank/DDBJ databases">
        <title>Whole genome shotgun sequence of Streptomyces cacaoi subsp. cacaoi NBRC 12748.</title>
        <authorList>
            <person name="Hosoyama A."/>
            <person name="Uohara A."/>
            <person name="Ohji S."/>
            <person name="Ichikawa N."/>
        </authorList>
    </citation>
    <scope>NUCLEOTIDE SEQUENCE [LARGE SCALE GENOMIC DNA]</scope>
    <source>
        <strain evidence="2 3">NBRC 12748</strain>
    </source>
</reference>
<evidence type="ECO:0000256" key="1">
    <source>
        <dbReference type="SAM" id="MobiDB-lite"/>
    </source>
</evidence>
<dbReference type="Pfam" id="PF18937">
    <property type="entry name" value="DUF5685"/>
    <property type="match status" value="1"/>
</dbReference>
<feature type="compositionally biased region" description="Pro residues" evidence="1">
    <location>
        <begin position="327"/>
        <end position="360"/>
    </location>
</feature>
<gene>
    <name evidence="2" type="ORF">SCA03_52840</name>
</gene>
<dbReference type="InterPro" id="IPR043740">
    <property type="entry name" value="DUF5685"/>
</dbReference>
<sequence>MAHLCGLCLALRGEHGQLARLVTNYDGLIVSVLTDAQSPRGAVRRRTAGPCPLRGMRTASVARGEGARLAASVSLVLASAKVRDHVADRDGLLRRRPVAAAARRIAAGWDRAGARTGAGLGFDTGVLVDAVERQPEVERRAGPGTPLTELTEPTETATAAAFAYTAELAGRPGNAGPLAEAGRLFGRLAHLLDAVEDRAEDAARGAWNPLTATGTGTGEARRLCDDALEGIRRALREVEFTDAALAHTLLVHELPQAVHRAFGTRPGAACSRHHGPADGGAPAGARPPATGGLPRSAPAPAPASASARASAPAVGPYSPALNTPQNPYGPQPPQGPAPGSPHGPYGTPNPPYGNPSPPYGNPAGDPYGSPAGDPYGNPYGGPNGSPAGGPYGNPYGGPQGPYGAPPQGTGTVPPGGGGHGGDPGGGSGGWGSGGWGPGGDGQGPHDPGPQGNGPHGDGSGGAPHPRPPKQPRGFFTGCAVATGLCCTGQMCCSGEYEGPWSRKKREGCCRDACDCCDCCNCDCGCCDCDCCDCGCDC</sequence>
<feature type="compositionally biased region" description="Gly residues" evidence="1">
    <location>
        <begin position="413"/>
        <end position="442"/>
    </location>
</feature>
<organism evidence="2 3">
    <name type="scientific">Streptomyces cacaoi</name>
    <dbReference type="NCBI Taxonomy" id="1898"/>
    <lineage>
        <taxon>Bacteria</taxon>
        <taxon>Bacillati</taxon>
        <taxon>Actinomycetota</taxon>
        <taxon>Actinomycetes</taxon>
        <taxon>Kitasatosporales</taxon>
        <taxon>Streptomycetaceae</taxon>
        <taxon>Streptomyces</taxon>
    </lineage>
</organism>
<protein>
    <recommendedName>
        <fullName evidence="4">Cysteine-rich transmembrane CYSTM domain-containing protein</fullName>
    </recommendedName>
</protein>
<feature type="compositionally biased region" description="Low complexity" evidence="1">
    <location>
        <begin position="283"/>
        <end position="313"/>
    </location>
</feature>
<keyword evidence="3" id="KW-1185">Reference proteome</keyword>
<dbReference type="Proteomes" id="UP000319210">
    <property type="component" value="Unassembled WGS sequence"/>
</dbReference>
<evidence type="ECO:0000313" key="2">
    <source>
        <dbReference type="EMBL" id="GEB52733.1"/>
    </source>
</evidence>
<feature type="compositionally biased region" description="Low complexity" evidence="1">
    <location>
        <begin position="401"/>
        <end position="412"/>
    </location>
</feature>
<dbReference type="EMBL" id="BJMM01000035">
    <property type="protein sequence ID" value="GEB52733.1"/>
    <property type="molecule type" value="Genomic_DNA"/>
</dbReference>
<accession>A0A4Y3R7K7</accession>
<evidence type="ECO:0000313" key="3">
    <source>
        <dbReference type="Proteomes" id="UP000319210"/>
    </source>
</evidence>
<dbReference type="AlphaFoldDB" id="A0A4Y3R7K7"/>
<feature type="compositionally biased region" description="Gly residues" evidence="1">
    <location>
        <begin position="450"/>
        <end position="461"/>
    </location>
</feature>